<protein>
    <submittedName>
        <fullName evidence="6">PLAT domain-containing protein 2-like</fullName>
    </submittedName>
</protein>
<dbReference type="Gramene" id="Aco002817.1.mrna1">
    <property type="protein sequence ID" value="Aco002817.1.mrna1"/>
    <property type="gene ID" value="Aco002817.1.path1"/>
</dbReference>
<evidence type="ECO:0000256" key="2">
    <source>
        <dbReference type="SAM" id="MobiDB-lite"/>
    </source>
</evidence>
<organism evidence="5 6">
    <name type="scientific">Ananas comosus</name>
    <name type="common">Pineapple</name>
    <name type="synonym">Ananas ananas</name>
    <dbReference type="NCBI Taxonomy" id="4615"/>
    <lineage>
        <taxon>Eukaryota</taxon>
        <taxon>Viridiplantae</taxon>
        <taxon>Streptophyta</taxon>
        <taxon>Embryophyta</taxon>
        <taxon>Tracheophyta</taxon>
        <taxon>Spermatophyta</taxon>
        <taxon>Magnoliopsida</taxon>
        <taxon>Liliopsida</taxon>
        <taxon>Poales</taxon>
        <taxon>Bromeliaceae</taxon>
        <taxon>Bromelioideae</taxon>
        <taxon>Ananas</taxon>
    </lineage>
</organism>
<dbReference type="PANTHER" id="PTHR31718:SF0">
    <property type="entry name" value="PLAT DOMAIN-CONTAINING PROTEIN 2"/>
    <property type="match status" value="1"/>
</dbReference>
<keyword evidence="3" id="KW-0732">Signal</keyword>
<gene>
    <name evidence="6" type="primary">LOC109711793</name>
</gene>
<feature type="chain" id="PRO_5027715191" evidence="3">
    <location>
        <begin position="27"/>
        <end position="204"/>
    </location>
</feature>
<dbReference type="OrthoDB" id="632984at2759"/>
<feature type="region of interest" description="Disordered" evidence="2">
    <location>
        <begin position="175"/>
        <end position="204"/>
    </location>
</feature>
<evidence type="ECO:0000256" key="1">
    <source>
        <dbReference type="PROSITE-ProRule" id="PRU00152"/>
    </source>
</evidence>
<comment type="caution">
    <text evidence="1">Lacks conserved residue(s) required for the propagation of feature annotation.</text>
</comment>
<dbReference type="SUPFAM" id="SSF49723">
    <property type="entry name" value="Lipase/lipooxygenase domain (PLAT/LH2 domain)"/>
    <property type="match status" value="1"/>
</dbReference>
<feature type="domain" description="PLAT" evidence="4">
    <location>
        <begin position="49"/>
        <end position="176"/>
    </location>
</feature>
<dbReference type="Gene3D" id="2.60.60.20">
    <property type="entry name" value="PLAT/LH2 domain"/>
    <property type="match status" value="1"/>
</dbReference>
<evidence type="ECO:0000256" key="3">
    <source>
        <dbReference type="SAM" id="SignalP"/>
    </source>
</evidence>
<reference evidence="5" key="1">
    <citation type="journal article" date="2015" name="Nat. Genet.">
        <title>The pineapple genome and the evolution of CAM photosynthesis.</title>
        <authorList>
            <person name="Ming R."/>
            <person name="VanBuren R."/>
            <person name="Wai C.M."/>
            <person name="Tang H."/>
            <person name="Schatz M.C."/>
            <person name="Bowers J.E."/>
            <person name="Lyons E."/>
            <person name="Wang M.L."/>
            <person name="Chen J."/>
            <person name="Biggers E."/>
            <person name="Zhang J."/>
            <person name="Huang L."/>
            <person name="Zhang L."/>
            <person name="Miao W."/>
            <person name="Zhang J."/>
            <person name="Ye Z."/>
            <person name="Miao C."/>
            <person name="Lin Z."/>
            <person name="Wang H."/>
            <person name="Zhou H."/>
            <person name="Yim W.C."/>
            <person name="Priest H.D."/>
            <person name="Zheng C."/>
            <person name="Woodhouse M."/>
            <person name="Edger P.P."/>
            <person name="Guyot R."/>
            <person name="Guo H.B."/>
            <person name="Guo H."/>
            <person name="Zheng G."/>
            <person name="Singh R."/>
            <person name="Sharma A."/>
            <person name="Min X."/>
            <person name="Zheng Y."/>
            <person name="Lee H."/>
            <person name="Gurtowski J."/>
            <person name="Sedlazeck F.J."/>
            <person name="Harkess A."/>
            <person name="McKain M.R."/>
            <person name="Liao Z."/>
            <person name="Fang J."/>
            <person name="Liu J."/>
            <person name="Zhang X."/>
            <person name="Zhang Q."/>
            <person name="Hu W."/>
            <person name="Qin Y."/>
            <person name="Wang K."/>
            <person name="Chen L.Y."/>
            <person name="Shirley N."/>
            <person name="Lin Y.R."/>
            <person name="Liu L.Y."/>
            <person name="Hernandez A.G."/>
            <person name="Wright C.L."/>
            <person name="Bulone V."/>
            <person name="Tuskan G.A."/>
            <person name="Heath K."/>
            <person name="Zee F."/>
            <person name="Moore P.H."/>
            <person name="Sunkar R."/>
            <person name="Leebens-Mack J.H."/>
            <person name="Mockler T."/>
            <person name="Bennetzen J.L."/>
            <person name="Freeling M."/>
            <person name="Sankoff D."/>
            <person name="Paterson A.H."/>
            <person name="Zhu X."/>
            <person name="Yang X."/>
            <person name="Smith J.A."/>
            <person name="Cushman J.C."/>
            <person name="Paull R.E."/>
            <person name="Yu Q."/>
        </authorList>
    </citation>
    <scope>NUCLEOTIDE SEQUENCE [LARGE SCALE GENOMIC DNA]</scope>
    <source>
        <strain evidence="5">cv. F153</strain>
    </source>
</reference>
<evidence type="ECO:0000259" key="4">
    <source>
        <dbReference type="PROSITE" id="PS50095"/>
    </source>
</evidence>
<dbReference type="RefSeq" id="XP_020090606.1">
    <property type="nucleotide sequence ID" value="XM_020235017.1"/>
</dbReference>
<reference evidence="6" key="2">
    <citation type="submission" date="2025-08" db="UniProtKB">
        <authorList>
            <consortium name="RefSeq"/>
        </authorList>
    </citation>
    <scope>IDENTIFICATION</scope>
    <source>
        <tissue evidence="6">Leaf</tissue>
    </source>
</reference>
<evidence type="ECO:0000313" key="6">
    <source>
        <dbReference type="RefSeq" id="XP_020090606.1"/>
    </source>
</evidence>
<evidence type="ECO:0000313" key="5">
    <source>
        <dbReference type="Proteomes" id="UP000515123"/>
    </source>
</evidence>
<accession>A0A6P5F390</accession>
<sequence length="204" mass="21947">MAATIAWKPLYFLLPFLLPFLAYSTGRPIIEGAGLEQGCGVGSGGSNHCLYTLRVQTGNRVNAGTDSKISVTLAGPDHVRYHVPNLESWGGLMWDGYNYFERGYADAFAGCGTCITWPPCWIRLTSDGSGSHPGWFVDFVELWAAGPDSQCTKHRFDFHVWLAAGGGHHLTAVRDNCRPHTGNNGDGDGDGNGNGNGVDGDEEK</sequence>
<dbReference type="AlphaFoldDB" id="A0A6P5F390"/>
<feature type="compositionally biased region" description="Gly residues" evidence="2">
    <location>
        <begin position="184"/>
        <end position="198"/>
    </location>
</feature>
<dbReference type="InterPro" id="IPR001024">
    <property type="entry name" value="PLAT/LH2_dom"/>
</dbReference>
<proteinExistence type="predicted"/>
<dbReference type="PROSITE" id="PS50095">
    <property type="entry name" value="PLAT"/>
    <property type="match status" value="1"/>
</dbReference>
<keyword evidence="5" id="KW-1185">Reference proteome</keyword>
<dbReference type="Proteomes" id="UP000515123">
    <property type="component" value="Linkage group 6"/>
</dbReference>
<name>A0A6P5F390_ANACO</name>
<dbReference type="PANTHER" id="PTHR31718">
    <property type="entry name" value="PLAT DOMAIN-CONTAINING PROTEIN"/>
    <property type="match status" value="1"/>
</dbReference>
<dbReference type="InterPro" id="IPR036392">
    <property type="entry name" value="PLAT/LH2_dom_sf"/>
</dbReference>
<dbReference type="GeneID" id="109711793"/>
<feature type="signal peptide" evidence="3">
    <location>
        <begin position="1"/>
        <end position="26"/>
    </location>
</feature>